<dbReference type="InParanoid" id="A0A286UFD1"/>
<dbReference type="EMBL" id="NBII01000006">
    <property type="protein sequence ID" value="PAV18301.1"/>
    <property type="molecule type" value="Genomic_DNA"/>
</dbReference>
<dbReference type="InterPro" id="IPR020472">
    <property type="entry name" value="WD40_PAC1"/>
</dbReference>
<feature type="repeat" description="WD" evidence="3">
    <location>
        <begin position="980"/>
        <end position="1021"/>
    </location>
</feature>
<dbReference type="Gene3D" id="2.130.10.10">
    <property type="entry name" value="YVTN repeat-like/Quinoprotein amine dehydrogenase"/>
    <property type="match status" value="4"/>
</dbReference>
<dbReference type="STRING" id="2282107.A0A286UFD1"/>
<sequence>MSDLVLPHVRPDYFIKGIFSSPSSSSFPPPSLGRSLIFGLIVKCVELNECAWKKIGRRRGDSPNLFVEMEYGKEKARTETIKNTLSPVFPDKQIIVTPLNSNDETNLKLSIVHDSARWISITVGYLEMNLEDIRNKTTAGEAQLSIISKSDAKSTVGTITIHCEPIDYKSLVSQTQKQVARSIKSSSHLFEATEDLTECIDKQNDMYQALLTLCSKLDSFMRLMDKISEIHPYADAAWQVTRMIYSAISSQMKADAEVVDLVDDMSANVECILKIENMKDKFDGLKNVIIQILRQITECCTFIREYMGYGFFERMTLLENRQKIDDFRSVFKRLKEQLDRSIITNTALVIARTSEKIDVIHIQNLLKPKEFDAPHSVKCDLKTYKDVLSFLTTLLLSTSNNIIWLHGPPGCGKSTICLTLAEHFNSTLRLGAYLYFSDESSSPSSVIATIAFKLACFDSTLGRIISDRVSRYHGGLTVKTQFKEYLLDPLTEGARAVNEPVIIILDGLDKYKNNVSLLELLSSGLFSELPRNFRFLITSRWDKKIASSFLAFPDSVHQVFLNISNDYASPVINLFDHMDSICRQSNSDHDENKHKLSFDCFSSRIYTQIQPVPQLCLDNNYGLTLPELSFMNVKLKSIVLNRTSIKGRNEDIPNLDILSSENISPMLRHACLSWSSTLSNAVLLGPMFEMNTTTLFHFINEKLLTWIEVMILMGKFDALGPILQQAVSCLKGCDKKLAIFLQDALDLLTKGVSNIWIEKFGHQPIEGHSDCVYSVSFSPDGTRIASGSGDMTVRIWDSETGKLVAGPFEGHSNWVISVAFSPDGTRIASGSADATVRIWDSETGNLVAGPFEGHSDPVSSVAFSPDGTRIASGSADSTVRIWDSETGKLVAGPFEGHSDWVFSVAFSPDGTLIASGSHDKTVRICDIESGEIVAGPFEGHSNWVRSVAFSPDGTRIASGSSDMTVMIWDSVSGKLVAGPFQGHSGEVYSVAFSPDGTRIASGSGDETVLIWDSESGKLVAGPFEGHSDWVCSISFSPDGTLIASGSGDSTVRIWDVHSDPVSHREQPNSSSTNPIKTESSEASPPVGPSELDWILGDDGWIKGNDEEILILDTL</sequence>
<dbReference type="InterPro" id="IPR027417">
    <property type="entry name" value="P-loop_NTPase"/>
</dbReference>
<dbReference type="InterPro" id="IPR001680">
    <property type="entry name" value="WD40_rpt"/>
</dbReference>
<dbReference type="Gene3D" id="2.60.40.150">
    <property type="entry name" value="C2 domain"/>
    <property type="match status" value="1"/>
</dbReference>
<gene>
    <name evidence="6" type="ORF">PNOK_0678700</name>
</gene>
<dbReference type="SUPFAM" id="SSF49562">
    <property type="entry name" value="C2 domain (Calcium/lipid-binding domain, CaLB)"/>
    <property type="match status" value="1"/>
</dbReference>
<dbReference type="InterPro" id="IPR035892">
    <property type="entry name" value="C2_domain_sf"/>
</dbReference>
<dbReference type="Pfam" id="PF24883">
    <property type="entry name" value="NPHP3_N"/>
    <property type="match status" value="1"/>
</dbReference>
<keyword evidence="1 3" id="KW-0853">WD repeat</keyword>
<dbReference type="InterPro" id="IPR003593">
    <property type="entry name" value="AAA+_ATPase"/>
</dbReference>
<accession>A0A286UFD1</accession>
<dbReference type="SMART" id="SM00382">
    <property type="entry name" value="AAA"/>
    <property type="match status" value="1"/>
</dbReference>
<dbReference type="CDD" id="cd00200">
    <property type="entry name" value="WD40"/>
    <property type="match status" value="1"/>
</dbReference>
<name>A0A286UFD1_9AGAM</name>
<reference evidence="6 7" key="1">
    <citation type="journal article" date="2017" name="Mol. Ecol.">
        <title>Comparative and population genomic landscape of Phellinus noxius: A hypervariable fungus causing root rot in trees.</title>
        <authorList>
            <person name="Chung C.L."/>
            <person name="Lee T.J."/>
            <person name="Akiba M."/>
            <person name="Lee H.H."/>
            <person name="Kuo T.H."/>
            <person name="Liu D."/>
            <person name="Ke H.M."/>
            <person name="Yokoi T."/>
            <person name="Roa M.B."/>
            <person name="Lu M.J."/>
            <person name="Chang Y.Y."/>
            <person name="Ann P.J."/>
            <person name="Tsai J.N."/>
            <person name="Chen C.Y."/>
            <person name="Tzean S.S."/>
            <person name="Ota Y."/>
            <person name="Hattori T."/>
            <person name="Sahashi N."/>
            <person name="Liou R.F."/>
            <person name="Kikuchi T."/>
            <person name="Tsai I.J."/>
        </authorList>
    </citation>
    <scope>NUCLEOTIDE SEQUENCE [LARGE SCALE GENOMIC DNA]</scope>
    <source>
        <strain evidence="6 7">FFPRI411160</strain>
    </source>
</reference>
<evidence type="ECO:0000256" key="3">
    <source>
        <dbReference type="PROSITE-ProRule" id="PRU00221"/>
    </source>
</evidence>
<dbReference type="InterPro" id="IPR036322">
    <property type="entry name" value="WD40_repeat_dom_sf"/>
</dbReference>
<feature type="repeat" description="WD" evidence="3">
    <location>
        <begin position="808"/>
        <end position="849"/>
    </location>
</feature>
<feature type="repeat" description="WD" evidence="3">
    <location>
        <begin position="765"/>
        <end position="806"/>
    </location>
</feature>
<protein>
    <submittedName>
        <fullName evidence="6">WD40 domain containing protein</fullName>
    </submittedName>
</protein>
<feature type="region of interest" description="Disordered" evidence="4">
    <location>
        <begin position="1058"/>
        <end position="1089"/>
    </location>
</feature>
<dbReference type="PROSITE" id="PS50004">
    <property type="entry name" value="C2"/>
    <property type="match status" value="1"/>
</dbReference>
<dbReference type="SMART" id="SM00320">
    <property type="entry name" value="WD40"/>
    <property type="match status" value="7"/>
</dbReference>
<evidence type="ECO:0000259" key="5">
    <source>
        <dbReference type="PROSITE" id="PS50004"/>
    </source>
</evidence>
<dbReference type="InterPro" id="IPR000008">
    <property type="entry name" value="C2_dom"/>
</dbReference>
<proteinExistence type="predicted"/>
<dbReference type="PRINTS" id="PR00320">
    <property type="entry name" value="GPROTEINBRPT"/>
</dbReference>
<dbReference type="CDD" id="cd00030">
    <property type="entry name" value="C2"/>
    <property type="match status" value="1"/>
</dbReference>
<dbReference type="SUPFAM" id="SSF50978">
    <property type="entry name" value="WD40 repeat-like"/>
    <property type="match status" value="1"/>
</dbReference>
<dbReference type="InterPro" id="IPR056884">
    <property type="entry name" value="NPHP3-like_N"/>
</dbReference>
<dbReference type="PROSITE" id="PS50294">
    <property type="entry name" value="WD_REPEATS_REGION"/>
    <property type="match status" value="7"/>
</dbReference>
<feature type="repeat" description="WD" evidence="3">
    <location>
        <begin position="851"/>
        <end position="892"/>
    </location>
</feature>
<comment type="caution">
    <text evidence="6">The sequence shown here is derived from an EMBL/GenBank/DDBJ whole genome shotgun (WGS) entry which is preliminary data.</text>
</comment>
<evidence type="ECO:0000313" key="7">
    <source>
        <dbReference type="Proteomes" id="UP000217199"/>
    </source>
</evidence>
<dbReference type="Pfam" id="PF00400">
    <property type="entry name" value="WD40"/>
    <property type="match status" value="7"/>
</dbReference>
<feature type="repeat" description="WD" evidence="3">
    <location>
        <begin position="1023"/>
        <end position="1064"/>
    </location>
</feature>
<keyword evidence="7" id="KW-1185">Reference proteome</keyword>
<evidence type="ECO:0000256" key="1">
    <source>
        <dbReference type="ARBA" id="ARBA00022574"/>
    </source>
</evidence>
<evidence type="ECO:0000256" key="4">
    <source>
        <dbReference type="SAM" id="MobiDB-lite"/>
    </source>
</evidence>
<feature type="repeat" description="WD" evidence="3">
    <location>
        <begin position="894"/>
        <end position="935"/>
    </location>
</feature>
<dbReference type="InterPro" id="IPR050349">
    <property type="entry name" value="WD_LIS1/nudF_dynein_reg"/>
</dbReference>
<dbReference type="AlphaFoldDB" id="A0A286UFD1"/>
<evidence type="ECO:0000256" key="2">
    <source>
        <dbReference type="ARBA" id="ARBA00022737"/>
    </source>
</evidence>
<dbReference type="Proteomes" id="UP000217199">
    <property type="component" value="Unassembled WGS sequence"/>
</dbReference>
<evidence type="ECO:0000313" key="6">
    <source>
        <dbReference type="EMBL" id="PAV18301.1"/>
    </source>
</evidence>
<dbReference type="Gene3D" id="3.40.50.300">
    <property type="entry name" value="P-loop containing nucleotide triphosphate hydrolases"/>
    <property type="match status" value="1"/>
</dbReference>
<dbReference type="OrthoDB" id="538223at2759"/>
<dbReference type="PROSITE" id="PS50082">
    <property type="entry name" value="WD_REPEATS_2"/>
    <property type="match status" value="7"/>
</dbReference>
<feature type="domain" description="C2" evidence="5">
    <location>
        <begin position="18"/>
        <end position="146"/>
    </location>
</feature>
<dbReference type="SUPFAM" id="SSF52540">
    <property type="entry name" value="P-loop containing nucleoside triphosphate hydrolases"/>
    <property type="match status" value="1"/>
</dbReference>
<dbReference type="InterPro" id="IPR015943">
    <property type="entry name" value="WD40/YVTN_repeat-like_dom_sf"/>
</dbReference>
<dbReference type="InterPro" id="IPR019775">
    <property type="entry name" value="WD40_repeat_CS"/>
</dbReference>
<feature type="compositionally biased region" description="Polar residues" evidence="4">
    <location>
        <begin position="1067"/>
        <end position="1082"/>
    </location>
</feature>
<dbReference type="PANTHER" id="PTHR44129">
    <property type="entry name" value="WD REPEAT-CONTAINING PROTEIN POP1"/>
    <property type="match status" value="1"/>
</dbReference>
<dbReference type="Pfam" id="PF00168">
    <property type="entry name" value="C2"/>
    <property type="match status" value="1"/>
</dbReference>
<feature type="repeat" description="WD" evidence="3">
    <location>
        <begin position="937"/>
        <end position="978"/>
    </location>
</feature>
<keyword evidence="2" id="KW-0677">Repeat</keyword>
<organism evidence="6 7">
    <name type="scientific">Pyrrhoderma noxium</name>
    <dbReference type="NCBI Taxonomy" id="2282107"/>
    <lineage>
        <taxon>Eukaryota</taxon>
        <taxon>Fungi</taxon>
        <taxon>Dikarya</taxon>
        <taxon>Basidiomycota</taxon>
        <taxon>Agaricomycotina</taxon>
        <taxon>Agaricomycetes</taxon>
        <taxon>Hymenochaetales</taxon>
        <taxon>Hymenochaetaceae</taxon>
        <taxon>Pyrrhoderma</taxon>
    </lineage>
</organism>
<dbReference type="PROSITE" id="PS00678">
    <property type="entry name" value="WD_REPEATS_1"/>
    <property type="match status" value="5"/>
</dbReference>